<accession>A0A1B6JVT3</accession>
<evidence type="ECO:0000313" key="2">
    <source>
        <dbReference type="EMBL" id="JAT03024.1"/>
    </source>
</evidence>
<name>A0A1B6JVT3_9HEMI</name>
<feature type="non-terminal residue" evidence="2">
    <location>
        <position position="1"/>
    </location>
</feature>
<feature type="compositionally biased region" description="Basic and acidic residues" evidence="1">
    <location>
        <begin position="89"/>
        <end position="102"/>
    </location>
</feature>
<gene>
    <name evidence="2" type="ORF">g.56313</name>
</gene>
<feature type="compositionally biased region" description="Basic and acidic residues" evidence="1">
    <location>
        <begin position="50"/>
        <end position="64"/>
    </location>
</feature>
<evidence type="ECO:0000256" key="1">
    <source>
        <dbReference type="SAM" id="MobiDB-lite"/>
    </source>
</evidence>
<reference evidence="2" key="1">
    <citation type="submission" date="2015-11" db="EMBL/GenBank/DDBJ databases">
        <title>De novo transcriptome assembly of four potential Pierce s Disease insect vectors from Arizona vineyards.</title>
        <authorList>
            <person name="Tassone E.E."/>
        </authorList>
    </citation>
    <scope>NUCLEOTIDE SEQUENCE</scope>
</reference>
<feature type="compositionally biased region" description="Basic residues" evidence="1">
    <location>
        <begin position="40"/>
        <end position="49"/>
    </location>
</feature>
<feature type="compositionally biased region" description="Basic and acidic residues" evidence="1">
    <location>
        <begin position="14"/>
        <end position="39"/>
    </location>
</feature>
<organism evidence="2">
    <name type="scientific">Homalodisca liturata</name>
    <dbReference type="NCBI Taxonomy" id="320908"/>
    <lineage>
        <taxon>Eukaryota</taxon>
        <taxon>Metazoa</taxon>
        <taxon>Ecdysozoa</taxon>
        <taxon>Arthropoda</taxon>
        <taxon>Hexapoda</taxon>
        <taxon>Insecta</taxon>
        <taxon>Pterygota</taxon>
        <taxon>Neoptera</taxon>
        <taxon>Paraneoptera</taxon>
        <taxon>Hemiptera</taxon>
        <taxon>Auchenorrhyncha</taxon>
        <taxon>Membracoidea</taxon>
        <taxon>Cicadellidae</taxon>
        <taxon>Cicadellinae</taxon>
        <taxon>Proconiini</taxon>
        <taxon>Homalodisca</taxon>
    </lineage>
</organism>
<dbReference type="EMBL" id="GECU01004683">
    <property type="protein sequence ID" value="JAT03024.1"/>
    <property type="molecule type" value="Transcribed_RNA"/>
</dbReference>
<feature type="compositionally biased region" description="Polar residues" evidence="1">
    <location>
        <begin position="1"/>
        <end position="13"/>
    </location>
</feature>
<sequence>ALQLVNSTANISTKMDRDDHKEDPKKKVDEERKVRFKSPERRRRSPRRRERTEAKPDQIGDSRSRSNVNEEDDSSYSPLRRVRGQLDFSQKKEQESGDKGQK</sequence>
<feature type="region of interest" description="Disordered" evidence="1">
    <location>
        <begin position="1"/>
        <end position="102"/>
    </location>
</feature>
<proteinExistence type="predicted"/>
<dbReference type="AlphaFoldDB" id="A0A1B6JVT3"/>
<protein>
    <submittedName>
        <fullName evidence="2">Uncharacterized protein</fullName>
    </submittedName>
</protein>